<dbReference type="PhylomeDB" id="A7TPY0"/>
<organism evidence="3">
    <name type="scientific">Vanderwaltozyma polyspora (strain ATCC 22028 / DSM 70294 / BCRC 21397 / CBS 2163 / NBRC 10782 / NRRL Y-8283 / UCD 57-17)</name>
    <name type="common">Kluyveromyces polysporus</name>
    <dbReference type="NCBI Taxonomy" id="436907"/>
    <lineage>
        <taxon>Eukaryota</taxon>
        <taxon>Fungi</taxon>
        <taxon>Dikarya</taxon>
        <taxon>Ascomycota</taxon>
        <taxon>Saccharomycotina</taxon>
        <taxon>Saccharomycetes</taxon>
        <taxon>Saccharomycetales</taxon>
        <taxon>Saccharomycetaceae</taxon>
        <taxon>Vanderwaltozyma</taxon>
    </lineage>
</organism>
<dbReference type="GeneID" id="5543772"/>
<evidence type="ECO:0000256" key="1">
    <source>
        <dbReference type="SAM" id="MobiDB-lite"/>
    </source>
</evidence>
<evidence type="ECO:0000313" key="3">
    <source>
        <dbReference type="Proteomes" id="UP000000267"/>
    </source>
</evidence>
<dbReference type="Proteomes" id="UP000000267">
    <property type="component" value="Unassembled WGS sequence"/>
</dbReference>
<dbReference type="eggNOG" id="ENOG502R4DC">
    <property type="taxonomic scope" value="Eukaryota"/>
</dbReference>
<dbReference type="FunCoup" id="A7TPY0">
    <property type="interactions" value="164"/>
</dbReference>
<feature type="region of interest" description="Disordered" evidence="1">
    <location>
        <begin position="146"/>
        <end position="165"/>
    </location>
</feature>
<reference evidence="2 3" key="1">
    <citation type="journal article" date="2007" name="Proc. Natl. Acad. Sci. U.S.A.">
        <title>Independent sorting-out of thousands of duplicated gene pairs in two yeast species descended from a whole-genome duplication.</title>
        <authorList>
            <person name="Scannell D.R."/>
            <person name="Frank A.C."/>
            <person name="Conant G.C."/>
            <person name="Byrne K.P."/>
            <person name="Woolfit M."/>
            <person name="Wolfe K.H."/>
        </authorList>
    </citation>
    <scope>NUCLEOTIDE SEQUENCE [LARGE SCALE GENOMIC DNA]</scope>
    <source>
        <strain evidence="3">ATCC 22028 / DSM 70294 / BCRC 21397 / CBS 2163 / NBRC 10782 / NRRL Y-8283 / UCD 57-17</strain>
    </source>
</reference>
<sequence>MNILTSPDNINDFNVEKFVEKRWLSDIRELDLETNKWEILKSPSFKNKKKLFENIYPHFDFIEKRDGRIPRFCLRMRVTKSKTKHQELLNGLRTRIGKTEPEYYSKNKARVSDIFGLQRDSETLDDSEIDMLMQRKSRPIEEELLGQNQEDKKIESGPYSPLMETDDESFEEDTEQELDGFKETYLLVSENSIFEVGSLKMQLFKYGINDCKIYENAFDQNLNNGILVLENNGILLNLIPNSDDLSKLILLQYWTLGNGCLSNSKWTLVLNDFDNSQFIAVNKELGKLKFFQFKNELNFQLVNNLDLENTKIIDCVFLQNITLHSEKKHYIVFAPMIRFGRIAYICIEWDSSEPKSKSVHQLTLLNTNEPLKCIPIGSNNVLVYSVDSISLVSANQIMSGETSFENFRYKQLRGLKSFFQAPLLVNKLKIIDESRFENAEYCTLMFTGSGNICMAVMFPDNLVKFFYLTKFKGLLNVCPVKSEINLNPESNFYEIIVISFGRTLTLTVDLSQLYELTEQKLNRSNMSLNGIVKKHTLDSSSELNTDLLCVPSRSNFKCSELWLTSSMAISNLSMRTGIRKVHTHFKLHQFQIFNRFFVINHNNIPDDFKDKIFDSITSLEYKKSCLIVATDSISVSRAYILEISNERPQLIDMDDLLCETSCGTLAFYFTKARMVQISTKAVYVDSLDEDDLTKKSFSPSWELEGTTYWGNECIVWNKEKDQVWHIDDIEELGDKSEFKEFANLKNFTKAVFQDFVLLSEKSIALKINDHLCIVRSKNLEEIKNNKNEDFFKVLSEDGTRFVQLEYNKISYLIDGPKVIYFKDNDSIVVSTNLKSDFTYTWKGHGFGVSKIRKVSKNNYLIFSSSRIAVVYLENEENSYHYELKVPYSGKFNPILDIRVDDSSKMFYVLFADGLHVLDPAYFTFNLSNFLLKSTRSLLKKFIYVEKMNRLIVTNIQSNEWDCVKLADGKSVSLDATVLMNIGGSKLTNVLELPSQKGSNTILLLVSFESAIKLVKLDPRRGGIDITELNCYSFDLKINNKIIVKPNGNIYIFANGSFPSYDRNISNDPSTVVMDKLYCFNVVGEQFVPMKTLEFNGSSLVTDFDVCGENIIFTTSKWNKLYGFRNFSKSCASGELELLEFIIPLSSYIIKIKSIDENCFVVATRCEGRSEHVSELLFFDTTIFTDVTPKEDLSLYNVQREDRQHIFDAPDKRISNEDASYVGYESGDNPINNDNGYPIDLFSEEPYFTDDEIDWEGYDYISGGVRNTGVSSRITEDNRPDTSSSYPFSYVEELETPSLSTNLWNQVDKLHFEKILKDRKYKQFEDKILKGKDYYMVVPIEKLVKNLTYDKNDGNLYVLTQDQTVFQFQKNCQATNSTVKKYYIPSFKHNFFRNQITESGYWPVSNQGSFEKDSVNYTL</sequence>
<dbReference type="InParanoid" id="A7TPY0"/>
<dbReference type="RefSeq" id="XP_001643536.1">
    <property type="nucleotide sequence ID" value="XM_001643486.1"/>
</dbReference>
<accession>A7TPY0</accession>
<evidence type="ECO:0000313" key="2">
    <source>
        <dbReference type="EMBL" id="EDO15678.1"/>
    </source>
</evidence>
<keyword evidence="3" id="KW-1185">Reference proteome</keyword>
<dbReference type="KEGG" id="vpo:Kpol_1008p16"/>
<dbReference type="OMA" id="DCKTIRH"/>
<dbReference type="STRING" id="436907.A7TPY0"/>
<protein>
    <submittedName>
        <fullName evidence="2">Uncharacterized protein</fullName>
    </submittedName>
</protein>
<dbReference type="OrthoDB" id="4070435at2759"/>
<dbReference type="HOGENOM" id="CLU_004250_0_0_1"/>
<name>A7TPY0_VANPO</name>
<gene>
    <name evidence="2" type="ORF">Kpol_1008p16</name>
</gene>
<proteinExistence type="predicted"/>
<dbReference type="EMBL" id="DS480449">
    <property type="protein sequence ID" value="EDO15678.1"/>
    <property type="molecule type" value="Genomic_DNA"/>
</dbReference>